<keyword evidence="5 8" id="KW-0812">Transmembrane</keyword>
<evidence type="ECO:0000313" key="9">
    <source>
        <dbReference type="EMBL" id="TGY41378.1"/>
    </source>
</evidence>
<comment type="subcellular location">
    <subcellularLocation>
        <location evidence="1">Cell membrane</location>
        <topology evidence="1">Multi-pass membrane protein</topology>
    </subcellularLocation>
</comment>
<evidence type="ECO:0000256" key="3">
    <source>
        <dbReference type="ARBA" id="ARBA00022448"/>
    </source>
</evidence>
<organism evidence="9 10">
    <name type="scientific">Clostridium sartagoforme</name>
    <dbReference type="NCBI Taxonomy" id="84031"/>
    <lineage>
        <taxon>Bacteria</taxon>
        <taxon>Bacillati</taxon>
        <taxon>Bacillota</taxon>
        <taxon>Clostridia</taxon>
        <taxon>Eubacteriales</taxon>
        <taxon>Clostridiaceae</taxon>
        <taxon>Clostridium</taxon>
    </lineage>
</organism>
<evidence type="ECO:0000256" key="2">
    <source>
        <dbReference type="ARBA" id="ARBA00010735"/>
    </source>
</evidence>
<evidence type="ECO:0000256" key="5">
    <source>
        <dbReference type="ARBA" id="ARBA00022692"/>
    </source>
</evidence>
<comment type="similarity">
    <text evidence="2">Belongs to the AzlC family.</text>
</comment>
<keyword evidence="10" id="KW-1185">Reference proteome</keyword>
<comment type="caution">
    <text evidence="9">The sequence shown here is derived from an EMBL/GenBank/DDBJ whole genome shotgun (WGS) entry which is preliminary data.</text>
</comment>
<reference evidence="9 10" key="1">
    <citation type="submission" date="2019-04" db="EMBL/GenBank/DDBJ databases">
        <title>Microbes associate with the intestines of laboratory mice.</title>
        <authorList>
            <person name="Navarre W."/>
            <person name="Wong E."/>
            <person name="Huang K."/>
            <person name="Tropini C."/>
            <person name="Ng K."/>
            <person name="Yu B."/>
        </authorList>
    </citation>
    <scope>NUCLEOTIDE SEQUENCE [LARGE SCALE GENOMIC DNA]</scope>
    <source>
        <strain evidence="9 10">NM50_B9-20</strain>
    </source>
</reference>
<evidence type="ECO:0000256" key="4">
    <source>
        <dbReference type="ARBA" id="ARBA00022475"/>
    </source>
</evidence>
<evidence type="ECO:0000256" key="7">
    <source>
        <dbReference type="ARBA" id="ARBA00023136"/>
    </source>
</evidence>
<evidence type="ECO:0000256" key="6">
    <source>
        <dbReference type="ARBA" id="ARBA00022989"/>
    </source>
</evidence>
<feature type="transmembrane region" description="Helical" evidence="8">
    <location>
        <begin position="158"/>
        <end position="176"/>
    </location>
</feature>
<dbReference type="EMBL" id="SRYR01000008">
    <property type="protein sequence ID" value="TGY41378.1"/>
    <property type="molecule type" value="Genomic_DNA"/>
</dbReference>
<keyword evidence="3" id="KW-0813">Transport</keyword>
<dbReference type="GO" id="GO:1903785">
    <property type="term" value="P:L-valine transmembrane transport"/>
    <property type="evidence" value="ECO:0007669"/>
    <property type="project" value="TreeGrafter"/>
</dbReference>
<sequence>MEEKIKALKAAFPLTIPVFTGFIFLSIAYGILMNSKGYGVGWTLLMSLVVYAGSAQFVAVTFLTTAFNPIYALLMTLMINARHLFYGISMLDKYKDAGKLKPYLIFGLCDETFSIVCSKEPPEGVSDKWFRFFITLLNYTYWAVGSVIGSLLGNVVTFNTKGLDFVLTALFVVIFVGQWKSNKDHKAAIIGILCSVVSLVIFGPGGFIIPAMIAIIAVLSITQKRSEEEQSLTEEGVQ</sequence>
<keyword evidence="4" id="KW-1003">Cell membrane</keyword>
<dbReference type="OrthoDB" id="3181706at2"/>
<feature type="transmembrane region" description="Helical" evidence="8">
    <location>
        <begin position="12"/>
        <end position="32"/>
    </location>
</feature>
<accession>A0A4S2DH15</accession>
<gene>
    <name evidence="9" type="ORF">E5347_12920</name>
</gene>
<proteinExistence type="inferred from homology"/>
<protein>
    <submittedName>
        <fullName evidence="9">Branched-chain amino acid ABC transporter permease</fullName>
    </submittedName>
</protein>
<keyword evidence="7 8" id="KW-0472">Membrane</keyword>
<dbReference type="AlphaFoldDB" id="A0A4S2DH15"/>
<dbReference type="PANTHER" id="PTHR34979:SF1">
    <property type="entry name" value="INNER MEMBRANE PROTEIN YGAZ"/>
    <property type="match status" value="1"/>
</dbReference>
<dbReference type="Pfam" id="PF03591">
    <property type="entry name" value="AzlC"/>
    <property type="match status" value="1"/>
</dbReference>
<dbReference type="InterPro" id="IPR011606">
    <property type="entry name" value="Brnchd-chn_aa_trnsp_permease"/>
</dbReference>
<evidence type="ECO:0000256" key="8">
    <source>
        <dbReference type="SAM" id="Phobius"/>
    </source>
</evidence>
<dbReference type="GO" id="GO:0005886">
    <property type="term" value="C:plasma membrane"/>
    <property type="evidence" value="ECO:0007669"/>
    <property type="project" value="UniProtKB-SubCell"/>
</dbReference>
<name>A0A4S2DH15_9CLOT</name>
<dbReference type="RefSeq" id="WP_136007644.1">
    <property type="nucleotide sequence ID" value="NZ_SRYR01000008.1"/>
</dbReference>
<evidence type="ECO:0000313" key="10">
    <source>
        <dbReference type="Proteomes" id="UP000306888"/>
    </source>
</evidence>
<keyword evidence="6 8" id="KW-1133">Transmembrane helix</keyword>
<feature type="transmembrane region" description="Helical" evidence="8">
    <location>
        <begin position="70"/>
        <end position="91"/>
    </location>
</feature>
<feature type="transmembrane region" description="Helical" evidence="8">
    <location>
        <begin position="44"/>
        <end position="64"/>
    </location>
</feature>
<dbReference type="PANTHER" id="PTHR34979">
    <property type="entry name" value="INNER MEMBRANE PROTEIN YGAZ"/>
    <property type="match status" value="1"/>
</dbReference>
<dbReference type="Proteomes" id="UP000306888">
    <property type="component" value="Unassembled WGS sequence"/>
</dbReference>
<evidence type="ECO:0000256" key="1">
    <source>
        <dbReference type="ARBA" id="ARBA00004651"/>
    </source>
</evidence>
<feature type="transmembrane region" description="Helical" evidence="8">
    <location>
        <begin position="188"/>
        <end position="221"/>
    </location>
</feature>
<feature type="transmembrane region" description="Helical" evidence="8">
    <location>
        <begin position="129"/>
        <end position="152"/>
    </location>
</feature>